<dbReference type="Proteomes" id="UP001174694">
    <property type="component" value="Unassembled WGS sequence"/>
</dbReference>
<dbReference type="GO" id="GO:0008270">
    <property type="term" value="F:zinc ion binding"/>
    <property type="evidence" value="ECO:0007669"/>
    <property type="project" value="InterPro"/>
</dbReference>
<keyword evidence="5" id="KW-1185">Reference proteome</keyword>
<evidence type="ECO:0000259" key="3">
    <source>
        <dbReference type="PROSITE" id="PS50048"/>
    </source>
</evidence>
<feature type="compositionally biased region" description="Polar residues" evidence="2">
    <location>
        <begin position="98"/>
        <end position="117"/>
    </location>
</feature>
<dbReference type="Gene3D" id="4.10.240.10">
    <property type="entry name" value="Zn(2)-C6 fungal-type DNA-binding domain"/>
    <property type="match status" value="1"/>
</dbReference>
<evidence type="ECO:0000313" key="4">
    <source>
        <dbReference type="EMBL" id="KAJ9150013.1"/>
    </source>
</evidence>
<evidence type="ECO:0000256" key="1">
    <source>
        <dbReference type="ARBA" id="ARBA00023242"/>
    </source>
</evidence>
<feature type="region of interest" description="Disordered" evidence="2">
    <location>
        <begin position="78"/>
        <end position="117"/>
    </location>
</feature>
<evidence type="ECO:0000256" key="2">
    <source>
        <dbReference type="SAM" id="MobiDB-lite"/>
    </source>
</evidence>
<name>A0AA38RX48_9PEZI</name>
<dbReference type="PROSITE" id="PS00463">
    <property type="entry name" value="ZN2_CY6_FUNGAL_1"/>
    <property type="match status" value="1"/>
</dbReference>
<dbReference type="GO" id="GO:0000981">
    <property type="term" value="F:DNA-binding transcription factor activity, RNA polymerase II-specific"/>
    <property type="evidence" value="ECO:0007669"/>
    <property type="project" value="InterPro"/>
</dbReference>
<dbReference type="PANTHER" id="PTHR38791">
    <property type="entry name" value="ZN(II)2CYS6 TRANSCRIPTION FACTOR (EUROFUNG)-RELATED-RELATED"/>
    <property type="match status" value="1"/>
</dbReference>
<dbReference type="SUPFAM" id="SSF57701">
    <property type="entry name" value="Zn2/Cys6 DNA-binding domain"/>
    <property type="match status" value="1"/>
</dbReference>
<dbReference type="AlphaFoldDB" id="A0AA38RX48"/>
<dbReference type="CDD" id="cd00067">
    <property type="entry name" value="GAL4"/>
    <property type="match status" value="1"/>
</dbReference>
<dbReference type="SMART" id="SM00066">
    <property type="entry name" value="GAL4"/>
    <property type="match status" value="1"/>
</dbReference>
<dbReference type="Pfam" id="PF11951">
    <property type="entry name" value="Fungal_trans_2"/>
    <property type="match status" value="1"/>
</dbReference>
<dbReference type="PROSITE" id="PS50048">
    <property type="entry name" value="ZN2_CY6_FUNGAL_2"/>
    <property type="match status" value="1"/>
</dbReference>
<feature type="domain" description="Zn(2)-C6 fungal-type" evidence="3">
    <location>
        <begin position="29"/>
        <end position="57"/>
    </location>
</feature>
<reference evidence="4" key="1">
    <citation type="submission" date="2022-07" db="EMBL/GenBank/DDBJ databases">
        <title>Fungi with potential for degradation of polypropylene.</title>
        <authorList>
            <person name="Gostincar C."/>
        </authorList>
    </citation>
    <scope>NUCLEOTIDE SEQUENCE</scope>
    <source>
        <strain evidence="4">EXF-13308</strain>
    </source>
</reference>
<evidence type="ECO:0000313" key="5">
    <source>
        <dbReference type="Proteomes" id="UP001174694"/>
    </source>
</evidence>
<dbReference type="InterPro" id="IPR021858">
    <property type="entry name" value="Fun_TF"/>
</dbReference>
<dbReference type="EMBL" id="JANBVO010000009">
    <property type="protein sequence ID" value="KAJ9150013.1"/>
    <property type="molecule type" value="Genomic_DNA"/>
</dbReference>
<organism evidence="4 5">
    <name type="scientific">Pleurostoma richardsiae</name>
    <dbReference type="NCBI Taxonomy" id="41990"/>
    <lineage>
        <taxon>Eukaryota</taxon>
        <taxon>Fungi</taxon>
        <taxon>Dikarya</taxon>
        <taxon>Ascomycota</taxon>
        <taxon>Pezizomycotina</taxon>
        <taxon>Sordariomycetes</taxon>
        <taxon>Sordariomycetidae</taxon>
        <taxon>Calosphaeriales</taxon>
        <taxon>Pleurostomataceae</taxon>
        <taxon>Pleurostoma</taxon>
    </lineage>
</organism>
<sequence>MSYGSSPGAQAPAFRPMIVGGSGKSSSGACLSCRVRRIKCDETRPKCLKCAKTNRDCPGYKDENRLKVRDMTARTIQKYTSKRRTPSTPPVTQLEHGPSSSTTAQSQPANRARTTSPRALAYSVEEQAMSFLDKYYLGGAGIYSELGFLNVMLKKGDPGPCLSASLSAVSLAVLSTRCNARNIRLQARASYSRALKAINSALERPDSTKDHRLLAAVLVLCVYETLVSAQFDAWVHHLRGAAAIIMARGRKMLRDPIGVELFRVAKTELVRASFVTYEISGMLQDSWLDELERYDIENDGADWSKEVPEVLLHRPPLYLESLDYSDMADWFKGDNAQDYCPGSGWTHHAARRHMGRRGSVEILLELVSTWIEEGRRPEEAPGRPQLGVTITDPASCKIPAPWMIFPECPVIMYDDVPAFKTEIVLSATRLSQSHMVSRLTRRIYGEDKYTSSPEYKVAALRARKELQQIIGSVPFACGFDVDGHDLVSESEPRPPPEGLGCAVAGFVSHIFLALGSDFATATERVYLLRMLRFVAEDRGISQAYAFLDAYASSNSLAGAAGSGRRPADLSGDLRALSSLGPAHRSPVHAMPDV</sequence>
<dbReference type="InterPro" id="IPR036864">
    <property type="entry name" value="Zn2-C6_fun-type_DNA-bd_sf"/>
</dbReference>
<dbReference type="Pfam" id="PF00172">
    <property type="entry name" value="Zn_clus"/>
    <property type="match status" value="1"/>
</dbReference>
<proteinExistence type="predicted"/>
<comment type="caution">
    <text evidence="4">The sequence shown here is derived from an EMBL/GenBank/DDBJ whole genome shotgun (WGS) entry which is preliminary data.</text>
</comment>
<gene>
    <name evidence="4" type="ORF">NKR23_g4014</name>
</gene>
<protein>
    <recommendedName>
        <fullName evidence="3">Zn(2)-C6 fungal-type domain-containing protein</fullName>
    </recommendedName>
</protein>
<dbReference type="InterPro" id="IPR053175">
    <property type="entry name" value="DHMBA_Reg_Transcription_Factor"/>
</dbReference>
<accession>A0AA38RX48</accession>
<keyword evidence="1" id="KW-0539">Nucleus</keyword>
<dbReference type="InterPro" id="IPR001138">
    <property type="entry name" value="Zn2Cys6_DnaBD"/>
</dbReference>